<dbReference type="PANTHER" id="PTHR37017:SF13">
    <property type="entry name" value="AB HYDROLASE-1 DOMAIN-CONTAINING PROTEIN"/>
    <property type="match status" value="1"/>
</dbReference>
<dbReference type="Gene3D" id="3.40.50.1820">
    <property type="entry name" value="alpha/beta hydrolase"/>
    <property type="match status" value="1"/>
</dbReference>
<sequence length="282" mass="29771">MTGNSSPVLLLHGFWFGSWCWSEVAGHVAGTGRAVLAVDMAGHGLRARWPACLSRRPFDPAALPVERSPVADVGVEQAGDLLVSQIRRLGGGRPVTVVAHSMGGPALTWAAQRAPELVAHAVYLAAFMPASGVPANDYSVLPENAETLVAPSLQGDPNVIGALRLDLASADPDYRRMLRRAFFDDIGEAEAEAAIGLMTPDSSTALGATGIELTRDAWGSVPRTYVTCARDRALCPPCQHRFIAEADAAYPENPTGVVALDSSHSPFLSMPSRVAEIIADLP</sequence>
<dbReference type="Proteomes" id="UP000432015">
    <property type="component" value="Unassembled WGS sequence"/>
</dbReference>
<name>A0A7K1KSS4_9ACTN</name>
<evidence type="ECO:0000313" key="2">
    <source>
        <dbReference type="EMBL" id="MUN35240.1"/>
    </source>
</evidence>
<accession>A0A7K1KSS4</accession>
<dbReference type="RefSeq" id="WP_156214208.1">
    <property type="nucleotide sequence ID" value="NZ_WOFH01000001.1"/>
</dbReference>
<evidence type="ECO:0000313" key="3">
    <source>
        <dbReference type="Proteomes" id="UP000432015"/>
    </source>
</evidence>
<proteinExistence type="predicted"/>
<dbReference type="PANTHER" id="PTHR37017">
    <property type="entry name" value="AB HYDROLASE-1 DOMAIN-CONTAINING PROTEIN-RELATED"/>
    <property type="match status" value="1"/>
</dbReference>
<dbReference type="EMBL" id="WOFH01000001">
    <property type="protein sequence ID" value="MUN35240.1"/>
    <property type="molecule type" value="Genomic_DNA"/>
</dbReference>
<dbReference type="InterPro" id="IPR000073">
    <property type="entry name" value="AB_hydrolase_1"/>
</dbReference>
<keyword evidence="2" id="KW-0378">Hydrolase</keyword>
<dbReference type="InterPro" id="IPR029058">
    <property type="entry name" value="AB_hydrolase_fold"/>
</dbReference>
<keyword evidence="3" id="KW-1185">Reference proteome</keyword>
<gene>
    <name evidence="2" type="ORF">GNZ18_01275</name>
</gene>
<dbReference type="GO" id="GO:0016787">
    <property type="term" value="F:hydrolase activity"/>
    <property type="evidence" value="ECO:0007669"/>
    <property type="project" value="UniProtKB-KW"/>
</dbReference>
<comment type="caution">
    <text evidence="2">The sequence shown here is derived from an EMBL/GenBank/DDBJ whole genome shotgun (WGS) entry which is preliminary data.</text>
</comment>
<reference evidence="2 3" key="1">
    <citation type="submission" date="2019-11" db="EMBL/GenBank/DDBJ databases">
        <authorList>
            <person name="Cao P."/>
        </authorList>
    </citation>
    <scope>NUCLEOTIDE SEQUENCE [LARGE SCALE GENOMIC DNA]</scope>
    <source>
        <strain evidence="2 3">NEAU-AAG5</strain>
    </source>
</reference>
<organism evidence="2 3">
    <name type="scientific">Actinomadura litoris</name>
    <dbReference type="NCBI Taxonomy" id="2678616"/>
    <lineage>
        <taxon>Bacteria</taxon>
        <taxon>Bacillati</taxon>
        <taxon>Actinomycetota</taxon>
        <taxon>Actinomycetes</taxon>
        <taxon>Streptosporangiales</taxon>
        <taxon>Thermomonosporaceae</taxon>
        <taxon>Actinomadura</taxon>
    </lineage>
</organism>
<dbReference type="SUPFAM" id="SSF53474">
    <property type="entry name" value="alpha/beta-Hydrolases"/>
    <property type="match status" value="1"/>
</dbReference>
<protein>
    <submittedName>
        <fullName evidence="2">Alpha/beta fold hydrolase</fullName>
    </submittedName>
</protein>
<feature type="domain" description="AB hydrolase-1" evidence="1">
    <location>
        <begin position="8"/>
        <end position="276"/>
    </location>
</feature>
<dbReference type="Pfam" id="PF12697">
    <property type="entry name" value="Abhydrolase_6"/>
    <property type="match status" value="1"/>
</dbReference>
<dbReference type="InterPro" id="IPR052897">
    <property type="entry name" value="Sec-Metab_Biosynth_Hydrolase"/>
</dbReference>
<evidence type="ECO:0000259" key="1">
    <source>
        <dbReference type="Pfam" id="PF12697"/>
    </source>
</evidence>
<dbReference type="AlphaFoldDB" id="A0A7K1KSS4"/>